<dbReference type="GO" id="GO:0006508">
    <property type="term" value="P:proteolysis"/>
    <property type="evidence" value="ECO:0007669"/>
    <property type="project" value="UniProtKB-KW"/>
</dbReference>
<dbReference type="Pfam" id="PF00082">
    <property type="entry name" value="Peptidase_S8"/>
    <property type="match status" value="1"/>
</dbReference>
<dbReference type="PROSITE" id="PS00138">
    <property type="entry name" value="SUBTILASE_SER"/>
    <property type="match status" value="1"/>
</dbReference>
<feature type="domain" description="Peptidase S8/S53" evidence="8">
    <location>
        <begin position="121"/>
        <end position="385"/>
    </location>
</feature>
<evidence type="ECO:0000259" key="8">
    <source>
        <dbReference type="Pfam" id="PF00082"/>
    </source>
</evidence>
<keyword evidence="4 5" id="KW-0720">Serine protease</keyword>
<dbReference type="InterPro" id="IPR022398">
    <property type="entry name" value="Peptidase_S8_His-AS"/>
</dbReference>
<dbReference type="RefSeq" id="WP_197531587.1">
    <property type="nucleotide sequence ID" value="NZ_SIHJ01000002.1"/>
</dbReference>
<feature type="region of interest" description="Disordered" evidence="7">
    <location>
        <begin position="1"/>
        <end position="27"/>
    </location>
</feature>
<dbReference type="Proteomes" id="UP000316714">
    <property type="component" value="Unassembled WGS sequence"/>
</dbReference>
<evidence type="ECO:0000313" key="10">
    <source>
        <dbReference type="Proteomes" id="UP000316714"/>
    </source>
</evidence>
<dbReference type="InterPro" id="IPR015500">
    <property type="entry name" value="Peptidase_S8_subtilisin-rel"/>
</dbReference>
<dbReference type="PROSITE" id="PS00137">
    <property type="entry name" value="SUBTILASE_HIS"/>
    <property type="match status" value="1"/>
</dbReference>
<feature type="active site" description="Charge relay system" evidence="5">
    <location>
        <position position="129"/>
    </location>
</feature>
<feature type="active site" description="Charge relay system" evidence="5">
    <location>
        <position position="346"/>
    </location>
</feature>
<dbReference type="AlphaFoldDB" id="A0A5C5V7G2"/>
<evidence type="ECO:0000256" key="2">
    <source>
        <dbReference type="ARBA" id="ARBA00022670"/>
    </source>
</evidence>
<dbReference type="PROSITE" id="PS00136">
    <property type="entry name" value="SUBTILASE_ASP"/>
    <property type="match status" value="1"/>
</dbReference>
<feature type="compositionally biased region" description="Polar residues" evidence="7">
    <location>
        <begin position="1"/>
        <end position="21"/>
    </location>
</feature>
<dbReference type="InterPro" id="IPR036852">
    <property type="entry name" value="Peptidase_S8/S53_dom_sf"/>
</dbReference>
<evidence type="ECO:0000256" key="6">
    <source>
        <dbReference type="RuleBase" id="RU003355"/>
    </source>
</evidence>
<name>A0A5C5V7G2_9BACT</name>
<sequence length="1109" mass="115287">MSKKSPNQQRRSTARRSQVETLESREVMSADPLGGLLGGAISHHALQEDAPPLMHHGAGALTQPGGADYSHHADPNADFWLDEQPVVSLEEQLDQIEKSLASAHQQTGMDQVKASYGFSGIGQTVAVIDSGIAYDHYALGGGLGSNYRVVGGYDFTESDSDPYDDGTEGSHGTHVAGIVGADDGNRSGVAPGVDLVGLRVFADNGAGYFSWVESALRWVHENRNAFENPITAVNLSLGTSWNSSSIPAWGMLEDEFAQLKADGIFVSVSAGNSYTSYNEPGLSYPAASPHVVPVMSSDDSGFLSYFSQRHGRAIAAPGRYIYSTIPDYAGNNNGVTDDWANFSGTSMAAPYVAGASVIIREAMEFVGMTGITQDTIFDHMMATAESFYDTASDAWYSRLNVQAAIDALMPEDDFGSSVEEAYNLGTISAGPQANAAPMSGHIERLTDSDYFTFTAGATGTVTFYAQNTTHQLAAAWDGMGADGWSSDGGATYTLNVVAGQQYTVALSSSDGLGYYDLSFSAESTFTYTDWGAASVQETRSGISIAGESFFRIEAGRAGFLTVQGVSGAESVGLSIYDASMNLIKQGGASDRIDVIATAGQELYLRVDGTSSDLDLRLTNALSVVNGQAALVGSAGDDNIVVRLGETLSIAFNGVGYGLSGSAYPDVAIDAANGNDSVTVYGTSGDETVVMSKHSASVTGGAKSVVVENSERINVIGNGGADSAMLHDSAQNDIFVAYSDRAYLSGIGFFNYTEGFSSTVAVSTGGADRATFYDTAGDEVFHANVVYASMTGAGYTNRSEGFVRAYGYASGGTDSAVIGDTSGNDAFQGFSDRAYLSGGATFLYSEGFDAVDVTSSSGADSSFFHGDAGDDVFVSDQAFANLTMANTSLNASGFTRTYAFGNGGSDTAVFSGASGSVDTFTSFSNRAYLANANRFQYAEGFGEVTANASGASDLAIFYGTVSNESVVATPTTSQMTGGGFTRTANGFSKALNYSGGGTDSIVFYDSAGNDFFNAKRATSHMSGAGYLNYASGFAHSQAFSQYGSDIALLTDWAGTDMLSVSGADATLVSGGVTLQASGFGKVDARGENGGVNSATVGAYDGVFNLLGDWT</sequence>
<protein>
    <submittedName>
        <fullName evidence="9">Subtilisin E</fullName>
        <ecNumber evidence="9">3.4.21.62</ecNumber>
    </submittedName>
</protein>
<accession>A0A5C5V7G2</accession>
<evidence type="ECO:0000256" key="4">
    <source>
        <dbReference type="ARBA" id="ARBA00022825"/>
    </source>
</evidence>
<dbReference type="SUPFAM" id="SSF52743">
    <property type="entry name" value="Subtilisin-like"/>
    <property type="match status" value="1"/>
</dbReference>
<comment type="caution">
    <text evidence="9">The sequence shown here is derived from an EMBL/GenBank/DDBJ whole genome shotgun (WGS) entry which is preliminary data.</text>
</comment>
<proteinExistence type="inferred from homology"/>
<dbReference type="GO" id="GO:0004252">
    <property type="term" value="F:serine-type endopeptidase activity"/>
    <property type="evidence" value="ECO:0007669"/>
    <property type="project" value="UniProtKB-UniRule"/>
</dbReference>
<comment type="similarity">
    <text evidence="1 5 6">Belongs to the peptidase S8 family.</text>
</comment>
<dbReference type="InterPro" id="IPR000209">
    <property type="entry name" value="Peptidase_S8/S53_dom"/>
</dbReference>
<dbReference type="InterPro" id="IPR023827">
    <property type="entry name" value="Peptidase_S8_Asp-AS"/>
</dbReference>
<dbReference type="PROSITE" id="PS51892">
    <property type="entry name" value="SUBTILASE"/>
    <property type="match status" value="1"/>
</dbReference>
<feature type="active site" description="Charge relay system" evidence="5">
    <location>
        <position position="171"/>
    </location>
</feature>
<reference evidence="9 10" key="1">
    <citation type="submission" date="2019-02" db="EMBL/GenBank/DDBJ databases">
        <title>Deep-cultivation of Planctomycetes and their phenomic and genomic characterization uncovers novel biology.</title>
        <authorList>
            <person name="Wiegand S."/>
            <person name="Jogler M."/>
            <person name="Boedeker C."/>
            <person name="Pinto D."/>
            <person name="Vollmers J."/>
            <person name="Rivas-Marin E."/>
            <person name="Kohn T."/>
            <person name="Peeters S.H."/>
            <person name="Heuer A."/>
            <person name="Rast P."/>
            <person name="Oberbeckmann S."/>
            <person name="Bunk B."/>
            <person name="Jeske O."/>
            <person name="Meyerdierks A."/>
            <person name="Storesund J.E."/>
            <person name="Kallscheuer N."/>
            <person name="Luecker S."/>
            <person name="Lage O.M."/>
            <person name="Pohl T."/>
            <person name="Merkel B.J."/>
            <person name="Hornburger P."/>
            <person name="Mueller R.-W."/>
            <person name="Bruemmer F."/>
            <person name="Labrenz M."/>
            <person name="Spormann A.M."/>
            <person name="Op Den Camp H."/>
            <person name="Overmann J."/>
            <person name="Amann R."/>
            <person name="Jetten M.S.M."/>
            <person name="Mascher T."/>
            <person name="Medema M.H."/>
            <person name="Devos D.P."/>
            <person name="Kaster A.-K."/>
            <person name="Ovreas L."/>
            <person name="Rohde M."/>
            <person name="Galperin M.Y."/>
            <person name="Jogler C."/>
        </authorList>
    </citation>
    <scope>NUCLEOTIDE SEQUENCE [LARGE SCALE GENOMIC DNA]</scope>
    <source>
        <strain evidence="9 10">KOR34</strain>
    </source>
</reference>
<evidence type="ECO:0000256" key="3">
    <source>
        <dbReference type="ARBA" id="ARBA00022801"/>
    </source>
</evidence>
<dbReference type="InterPro" id="IPR050131">
    <property type="entry name" value="Peptidase_S8_subtilisin-like"/>
</dbReference>
<evidence type="ECO:0000256" key="5">
    <source>
        <dbReference type="PROSITE-ProRule" id="PRU01240"/>
    </source>
</evidence>
<dbReference type="EC" id="3.4.21.62" evidence="9"/>
<organism evidence="9 10">
    <name type="scientific">Posidoniimonas corsicana</name>
    <dbReference type="NCBI Taxonomy" id="1938618"/>
    <lineage>
        <taxon>Bacteria</taxon>
        <taxon>Pseudomonadati</taxon>
        <taxon>Planctomycetota</taxon>
        <taxon>Planctomycetia</taxon>
        <taxon>Pirellulales</taxon>
        <taxon>Lacipirellulaceae</taxon>
        <taxon>Posidoniimonas</taxon>
    </lineage>
</organism>
<evidence type="ECO:0000256" key="1">
    <source>
        <dbReference type="ARBA" id="ARBA00011073"/>
    </source>
</evidence>
<dbReference type="PANTHER" id="PTHR43806">
    <property type="entry name" value="PEPTIDASE S8"/>
    <property type="match status" value="1"/>
</dbReference>
<evidence type="ECO:0000256" key="7">
    <source>
        <dbReference type="SAM" id="MobiDB-lite"/>
    </source>
</evidence>
<gene>
    <name evidence="9" type="primary">aprE</name>
    <name evidence="9" type="ORF">KOR34_38560</name>
</gene>
<dbReference type="PANTHER" id="PTHR43806:SF11">
    <property type="entry name" value="CEREVISIN-RELATED"/>
    <property type="match status" value="1"/>
</dbReference>
<keyword evidence="3 5" id="KW-0378">Hydrolase</keyword>
<dbReference type="PRINTS" id="PR00723">
    <property type="entry name" value="SUBTILISIN"/>
</dbReference>
<keyword evidence="2 5" id="KW-0645">Protease</keyword>
<dbReference type="EMBL" id="SIHJ01000002">
    <property type="protein sequence ID" value="TWT34020.1"/>
    <property type="molecule type" value="Genomic_DNA"/>
</dbReference>
<evidence type="ECO:0000313" key="9">
    <source>
        <dbReference type="EMBL" id="TWT34020.1"/>
    </source>
</evidence>
<dbReference type="InterPro" id="IPR023828">
    <property type="entry name" value="Peptidase_S8_Ser-AS"/>
</dbReference>
<keyword evidence="10" id="KW-1185">Reference proteome</keyword>
<dbReference type="Gene3D" id="3.40.50.200">
    <property type="entry name" value="Peptidase S8/S53 domain"/>
    <property type="match status" value="1"/>
</dbReference>